<name>A0ACB9C6T5_ARCLA</name>
<organism evidence="1 2">
    <name type="scientific">Arctium lappa</name>
    <name type="common">Greater burdock</name>
    <name type="synonym">Lappa major</name>
    <dbReference type="NCBI Taxonomy" id="4217"/>
    <lineage>
        <taxon>Eukaryota</taxon>
        <taxon>Viridiplantae</taxon>
        <taxon>Streptophyta</taxon>
        <taxon>Embryophyta</taxon>
        <taxon>Tracheophyta</taxon>
        <taxon>Spermatophyta</taxon>
        <taxon>Magnoliopsida</taxon>
        <taxon>eudicotyledons</taxon>
        <taxon>Gunneridae</taxon>
        <taxon>Pentapetalae</taxon>
        <taxon>asterids</taxon>
        <taxon>campanulids</taxon>
        <taxon>Asterales</taxon>
        <taxon>Asteraceae</taxon>
        <taxon>Carduoideae</taxon>
        <taxon>Cardueae</taxon>
        <taxon>Arctiinae</taxon>
        <taxon>Arctium</taxon>
    </lineage>
</organism>
<reference evidence="2" key="1">
    <citation type="journal article" date="2022" name="Mol. Ecol. Resour.">
        <title>The genomes of chicory, endive, great burdock and yacon provide insights into Asteraceae palaeo-polyploidization history and plant inulin production.</title>
        <authorList>
            <person name="Fan W."/>
            <person name="Wang S."/>
            <person name="Wang H."/>
            <person name="Wang A."/>
            <person name="Jiang F."/>
            <person name="Liu H."/>
            <person name="Zhao H."/>
            <person name="Xu D."/>
            <person name="Zhang Y."/>
        </authorList>
    </citation>
    <scope>NUCLEOTIDE SEQUENCE [LARGE SCALE GENOMIC DNA]</scope>
    <source>
        <strain evidence="2">cv. Niubang</strain>
    </source>
</reference>
<evidence type="ECO:0000313" key="1">
    <source>
        <dbReference type="EMBL" id="KAI3729955.1"/>
    </source>
</evidence>
<gene>
    <name evidence="1" type="ORF">L6452_18628</name>
</gene>
<comment type="caution">
    <text evidence="1">The sequence shown here is derived from an EMBL/GenBank/DDBJ whole genome shotgun (WGS) entry which is preliminary data.</text>
</comment>
<dbReference type="EMBL" id="CM042051">
    <property type="protein sequence ID" value="KAI3729955.1"/>
    <property type="molecule type" value="Genomic_DNA"/>
</dbReference>
<evidence type="ECO:0000313" key="2">
    <source>
        <dbReference type="Proteomes" id="UP001055879"/>
    </source>
</evidence>
<accession>A0ACB9C6T5</accession>
<dbReference type="Proteomes" id="UP001055879">
    <property type="component" value="Linkage Group LG05"/>
</dbReference>
<protein>
    <submittedName>
        <fullName evidence="1">Uncharacterized protein</fullName>
    </submittedName>
</protein>
<keyword evidence="2" id="KW-1185">Reference proteome</keyword>
<sequence length="221" mass="25140">MKGITLIEGLKERVDGTRGRLRCSETKVEDKMKRGKEPVIDAQMEKGIRIPKREVYLPVNLTVLPNISVEHIRPATLAWNVEMLEIREIEEIENGGLGSAPLLERTQDASMNNNEFRPLPDDSVEKSLEDMECEREEDVKLMDDKIGFIVAAKYDTEILLESLIAKYPGDEVFKKFKHILGDNFKYEEKDDGRANDDCGEASNKMNECQADTTCMEIVLSQ</sequence>
<reference evidence="1 2" key="2">
    <citation type="journal article" date="2022" name="Mol. Ecol. Resour.">
        <title>The genomes of chicory, endive, great burdock and yacon provide insights into Asteraceae paleo-polyploidization history and plant inulin production.</title>
        <authorList>
            <person name="Fan W."/>
            <person name="Wang S."/>
            <person name="Wang H."/>
            <person name="Wang A."/>
            <person name="Jiang F."/>
            <person name="Liu H."/>
            <person name="Zhao H."/>
            <person name="Xu D."/>
            <person name="Zhang Y."/>
        </authorList>
    </citation>
    <scope>NUCLEOTIDE SEQUENCE [LARGE SCALE GENOMIC DNA]</scope>
    <source>
        <strain evidence="2">cv. Niubang</strain>
    </source>
</reference>
<proteinExistence type="predicted"/>